<dbReference type="Pfam" id="PF08974">
    <property type="entry name" value="DUF1877"/>
    <property type="match status" value="1"/>
</dbReference>
<name>A0ABV1V217_9ACTN</name>
<dbReference type="Proteomes" id="UP001445472">
    <property type="component" value="Unassembled WGS sequence"/>
</dbReference>
<reference evidence="1 2" key="1">
    <citation type="submission" date="2024-06" db="EMBL/GenBank/DDBJ databases">
        <title>The Natural Products Discovery Center: Release of the First 8490 Sequenced Strains for Exploring Actinobacteria Biosynthetic Diversity.</title>
        <authorList>
            <person name="Kalkreuter E."/>
            <person name="Kautsar S.A."/>
            <person name="Yang D."/>
            <person name="Bader C.D."/>
            <person name="Teijaro C.N."/>
            <person name="Fluegel L."/>
            <person name="Davis C.M."/>
            <person name="Simpson J.R."/>
            <person name="Lauterbach L."/>
            <person name="Steele A.D."/>
            <person name="Gui C."/>
            <person name="Meng S."/>
            <person name="Li G."/>
            <person name="Viehrig K."/>
            <person name="Ye F."/>
            <person name="Su P."/>
            <person name="Kiefer A.F."/>
            <person name="Nichols A."/>
            <person name="Cepeda A.J."/>
            <person name="Yan W."/>
            <person name="Fan B."/>
            <person name="Jiang Y."/>
            <person name="Adhikari A."/>
            <person name="Zheng C.-J."/>
            <person name="Schuster L."/>
            <person name="Cowan T.M."/>
            <person name="Smanski M.J."/>
            <person name="Chevrette M.G."/>
            <person name="De Carvalho L.P.S."/>
            <person name="Shen B."/>
        </authorList>
    </citation>
    <scope>NUCLEOTIDE SEQUENCE [LARGE SCALE GENOMIC DNA]</scope>
    <source>
        <strain evidence="1 2">NPDC000837</strain>
    </source>
</reference>
<keyword evidence="2" id="KW-1185">Reference proteome</keyword>
<accession>A0ABV1V217</accession>
<dbReference type="RefSeq" id="WP_351978215.1">
    <property type="nucleotide sequence ID" value="NZ_JBEPBX010000031.1"/>
</dbReference>
<proteinExistence type="predicted"/>
<gene>
    <name evidence="1" type="ORF">ABT276_27310</name>
</gene>
<dbReference type="EMBL" id="JBEPBX010000031">
    <property type="protein sequence ID" value="MER6617007.1"/>
    <property type="molecule type" value="Genomic_DNA"/>
</dbReference>
<organism evidence="1 2">
    <name type="scientific">Streptomyces xantholiticus</name>
    <dbReference type="NCBI Taxonomy" id="68285"/>
    <lineage>
        <taxon>Bacteria</taxon>
        <taxon>Bacillati</taxon>
        <taxon>Actinomycetota</taxon>
        <taxon>Actinomycetes</taxon>
        <taxon>Kitasatosporales</taxon>
        <taxon>Streptomycetaceae</taxon>
        <taxon>Streptomyces</taxon>
    </lineage>
</organism>
<evidence type="ECO:0000313" key="1">
    <source>
        <dbReference type="EMBL" id="MER6617007.1"/>
    </source>
</evidence>
<dbReference type="InterPro" id="IPR035944">
    <property type="entry name" value="YfbM-like_sf"/>
</dbReference>
<dbReference type="Gene3D" id="3.40.1760.10">
    <property type="entry name" value="YfbM-like super family"/>
    <property type="match status" value="1"/>
</dbReference>
<dbReference type="InterPro" id="IPR015068">
    <property type="entry name" value="DUF1877"/>
</dbReference>
<evidence type="ECO:0000313" key="2">
    <source>
        <dbReference type="Proteomes" id="UP001445472"/>
    </source>
</evidence>
<protein>
    <submittedName>
        <fullName evidence="1">DUF1877 family protein</fullName>
    </submittedName>
</protein>
<sequence length="168" mass="18136">MSFHMHLRAVQESAIEGFDHARLVDFMGAAWDWDVRQAEHSSGVAYSIEKVFASVNDLCQAGAALPEGLDGAWGLPVFGGRVLHDPTSPEAPFAVLDPAGTARAAVFLTAVPFDTLWDVAGAMLRDGFGPGWDADEIRGMYAGYHTGLRIFYERAAASGQAVAKAFWY</sequence>
<comment type="caution">
    <text evidence="1">The sequence shown here is derived from an EMBL/GenBank/DDBJ whole genome shotgun (WGS) entry which is preliminary data.</text>
</comment>